<keyword evidence="3" id="KW-1185">Reference proteome</keyword>
<dbReference type="OrthoDB" id="121980at2"/>
<dbReference type="Gene3D" id="3.30.70.1060">
    <property type="entry name" value="Dimeric alpha+beta barrel"/>
    <property type="match status" value="1"/>
</dbReference>
<evidence type="ECO:0000313" key="3">
    <source>
        <dbReference type="Proteomes" id="UP000251956"/>
    </source>
</evidence>
<reference evidence="3" key="1">
    <citation type="submission" date="2018-06" db="EMBL/GenBank/DDBJ databases">
        <authorList>
            <person name="Helene L.C."/>
            <person name="Dall'Agnol R."/>
            <person name="Delamuta J.R."/>
            <person name="Hungria M."/>
        </authorList>
    </citation>
    <scope>NUCLEOTIDE SEQUENCE [LARGE SCALE GENOMIC DNA]</scope>
    <source>
        <strain evidence="3">CNPSo 3140</strain>
    </source>
</reference>
<dbReference type="InterPro" id="IPR026029">
    <property type="entry name" value="MLI_dom"/>
</dbReference>
<dbReference type="EMBL" id="QMBQ01000002">
    <property type="protein sequence ID" value="RAZ77989.1"/>
    <property type="molecule type" value="Genomic_DNA"/>
</dbReference>
<proteinExistence type="predicted"/>
<comment type="caution">
    <text evidence="2">The sequence shown here is derived from an EMBL/GenBank/DDBJ whole genome shotgun (WGS) entry which is preliminary data.</text>
</comment>
<dbReference type="RefSeq" id="WP_112126268.1">
    <property type="nucleotide sequence ID" value="NZ_QMBQ01000002.1"/>
</dbReference>
<dbReference type="AlphaFoldDB" id="A0A330GUK0"/>
<evidence type="ECO:0000313" key="2">
    <source>
        <dbReference type="EMBL" id="RAZ77989.1"/>
    </source>
</evidence>
<dbReference type="Pfam" id="PF02426">
    <property type="entry name" value="MIase"/>
    <property type="match status" value="1"/>
</dbReference>
<gene>
    <name evidence="2" type="ORF">DPM35_05095</name>
</gene>
<organism evidence="2 3">
    <name type="scientific">Mesorhizobium atlanticum</name>
    <dbReference type="NCBI Taxonomy" id="2233532"/>
    <lineage>
        <taxon>Bacteria</taxon>
        <taxon>Pseudomonadati</taxon>
        <taxon>Pseudomonadota</taxon>
        <taxon>Alphaproteobacteria</taxon>
        <taxon>Hyphomicrobiales</taxon>
        <taxon>Phyllobacteriaceae</taxon>
        <taxon>Mesorhizobium</taxon>
    </lineage>
</organism>
<dbReference type="Proteomes" id="UP000251956">
    <property type="component" value="Unassembled WGS sequence"/>
</dbReference>
<reference evidence="2 3" key="2">
    <citation type="submission" date="2018-07" db="EMBL/GenBank/DDBJ databases">
        <title>Diversity of Mesorhizobium strains in Brazil.</title>
        <authorList>
            <person name="Helene L.C.F."/>
            <person name="Dall'Agnol R."/>
            <person name="Delamuta J.R.M."/>
            <person name="Hungria M."/>
        </authorList>
    </citation>
    <scope>NUCLEOTIDE SEQUENCE [LARGE SCALE GENOMIC DNA]</scope>
    <source>
        <strain evidence="2 3">CNPSo 3140</strain>
    </source>
</reference>
<evidence type="ECO:0000259" key="1">
    <source>
        <dbReference type="Pfam" id="PF02426"/>
    </source>
</evidence>
<sequence>MQFLVLSRRRTDQFSDVDFEQLVPGEGAQARYLYSLGFTRQIWHRGDVPGACQIVEAKDASEVHEKLATLPLARAGMLDFDIVPLKPYAGFSNR</sequence>
<accession>A0A330GUK0</accession>
<dbReference type="InterPro" id="IPR011008">
    <property type="entry name" value="Dimeric_a/b-barrel"/>
</dbReference>
<protein>
    <recommendedName>
        <fullName evidence="1">Muconolactone isomerase domain-containing protein</fullName>
    </recommendedName>
</protein>
<feature type="domain" description="Muconolactone isomerase" evidence="1">
    <location>
        <begin position="1"/>
        <end position="88"/>
    </location>
</feature>
<name>A0A330GUK0_9HYPH</name>
<dbReference type="SUPFAM" id="SSF54909">
    <property type="entry name" value="Dimeric alpha+beta barrel"/>
    <property type="match status" value="1"/>
</dbReference>